<keyword evidence="5 8" id="KW-0378">Hydrolase</keyword>
<dbReference type="SMART" id="SM00481">
    <property type="entry name" value="POLIIIAc"/>
    <property type="match status" value="1"/>
</dbReference>
<dbReference type="GO" id="GO:0000105">
    <property type="term" value="P:L-histidine biosynthetic process"/>
    <property type="evidence" value="ECO:0007669"/>
    <property type="project" value="UniProtKB-UniRule"/>
</dbReference>
<evidence type="ECO:0000313" key="11">
    <source>
        <dbReference type="EMBL" id="PQQ67455.1"/>
    </source>
</evidence>
<dbReference type="UniPathway" id="UPA00031">
    <property type="reaction ID" value="UER00013"/>
</dbReference>
<keyword evidence="6 8" id="KW-0368">Histidine biosynthesis</keyword>
<dbReference type="EMBL" id="CP025197">
    <property type="protein sequence ID" value="AUG57544.1"/>
    <property type="molecule type" value="Genomic_DNA"/>
</dbReference>
<reference evidence="10 12" key="1">
    <citation type="submission" date="2017-12" db="EMBL/GenBank/DDBJ databases">
        <title>Complete genome sequence of Herbivorax saccincola GGR1, a novel Cellulosome-producing hydrolytic bacterium in a thermophilic biogas plant, established by Illumina and Nanopore MinION sequencing.</title>
        <authorList>
            <person name="Pechtl A."/>
            <person name="Ruckert C."/>
            <person name="Koeck D.E."/>
            <person name="Maus I."/>
            <person name="Winkler A."/>
            <person name="Kalinowski J."/>
            <person name="Puhler A."/>
            <person name="Schwarz W.W."/>
            <person name="Zverlov V.V."/>
            <person name="Schluter A."/>
            <person name="Liebl W."/>
        </authorList>
    </citation>
    <scope>NUCLEOTIDE SEQUENCE [LARGE SCALE GENOMIC DNA]</scope>
    <source>
        <strain evidence="10">GGR1</strain>
        <strain evidence="12">SR1</strain>
    </source>
</reference>
<evidence type="ECO:0000256" key="1">
    <source>
        <dbReference type="ARBA" id="ARBA00004970"/>
    </source>
</evidence>
<comment type="pathway">
    <text evidence="1 8">Amino-acid biosynthesis; L-histidine biosynthesis; L-histidine from 5-phospho-alpha-D-ribose 1-diphosphate: step 8/9.</text>
</comment>
<comment type="similarity">
    <text evidence="2 8">Belongs to the PHP hydrolase family. HisK subfamily.</text>
</comment>
<dbReference type="SUPFAM" id="SSF89550">
    <property type="entry name" value="PHP domain-like"/>
    <property type="match status" value="1"/>
</dbReference>
<dbReference type="GO" id="GO:0004401">
    <property type="term" value="F:histidinol-phosphatase activity"/>
    <property type="evidence" value="ECO:0007669"/>
    <property type="project" value="UniProtKB-UniRule"/>
</dbReference>
<dbReference type="Gene3D" id="3.20.20.140">
    <property type="entry name" value="Metal-dependent hydrolases"/>
    <property type="match status" value="1"/>
</dbReference>
<organism evidence="10 12">
    <name type="scientific">Acetivibrio saccincola</name>
    <dbReference type="NCBI Taxonomy" id="1677857"/>
    <lineage>
        <taxon>Bacteria</taxon>
        <taxon>Bacillati</taxon>
        <taxon>Bacillota</taxon>
        <taxon>Clostridia</taxon>
        <taxon>Eubacteriales</taxon>
        <taxon>Oscillospiraceae</taxon>
        <taxon>Acetivibrio</taxon>
    </lineage>
</organism>
<dbReference type="Pfam" id="PF02811">
    <property type="entry name" value="PHP"/>
    <property type="match status" value="1"/>
</dbReference>
<reference evidence="11 13" key="2">
    <citation type="journal article" date="2018" name="Syst. Appl. Microbiol.">
        <title>Characterization and high-quality draft genome sequence of Herbivorax saccincola A7, an anaerobic, alkaliphilic, thermophilic, cellulolytic, and xylanolytic bacterium.</title>
        <authorList>
            <person name="Aikawa S."/>
            <person name="Baramee S."/>
            <person name="Sermsathanaswadi J."/>
            <person name="Thianheng P."/>
            <person name="Tachaapaikoon C."/>
            <person name="Shikata A."/>
            <person name="Waeonukul R."/>
            <person name="Pason P."/>
            <person name="Ratanakhanokchai K."/>
            <person name="Kosugi A."/>
        </authorList>
    </citation>
    <scope>NUCLEOTIDE SEQUENCE [LARGE SCALE GENOMIC DNA]</scope>
    <source>
        <strain evidence="11 13">A7</strain>
    </source>
</reference>
<protein>
    <recommendedName>
        <fullName evidence="3 8">Histidinol-phosphatase</fullName>
        <shortName evidence="8">HolPase</shortName>
        <ecNumber evidence="3 8">3.1.3.15</ecNumber>
    </recommendedName>
</protein>
<gene>
    <name evidence="10" type="primary">hisK</name>
    <name evidence="11" type="ORF">B9R14_12340</name>
    <name evidence="10" type="ORF">HVS_08170</name>
</gene>
<evidence type="ECO:0000259" key="9">
    <source>
        <dbReference type="SMART" id="SM00481"/>
    </source>
</evidence>
<dbReference type="NCBIfam" id="TIGR01856">
    <property type="entry name" value="hisJ_fam"/>
    <property type="match status" value="1"/>
</dbReference>
<keyword evidence="12" id="KW-1185">Reference proteome</keyword>
<evidence type="ECO:0000313" key="12">
    <source>
        <dbReference type="Proteomes" id="UP000233534"/>
    </source>
</evidence>
<evidence type="ECO:0000256" key="6">
    <source>
        <dbReference type="ARBA" id="ARBA00023102"/>
    </source>
</evidence>
<sequence length="266" mass="30843">MFDCHVHSNFSGDSEMDCHSALEKAQDIGLKGIAFTDHLDYDYPDYDDVFMIDFDEYSEFMDKIKEEYNKKLIVLKGIEVGIQPHVLDDSLEVVEKYDFDIVIVSTHVVDKLDLHNGDFCKGKTRREAYERYLEAVLESISSFKNFDILGHIDLIRRYGCYDVNTLRYEDFPDHIDAILNKLISSGKGLEVNTSGYRYNLGSPMPDFDIIKRYRELGGEIICTSSDAHTPDYIAYKFSYINELIEKAGFKYVSYFENRKPVFLPVK</sequence>
<dbReference type="Proteomes" id="UP000239720">
    <property type="component" value="Unassembled WGS sequence"/>
</dbReference>
<proteinExistence type="inferred from homology"/>
<evidence type="ECO:0000256" key="2">
    <source>
        <dbReference type="ARBA" id="ARBA00009152"/>
    </source>
</evidence>
<evidence type="ECO:0000256" key="7">
    <source>
        <dbReference type="ARBA" id="ARBA00049158"/>
    </source>
</evidence>
<dbReference type="AlphaFoldDB" id="A0A2K9EBK3"/>
<evidence type="ECO:0000256" key="8">
    <source>
        <dbReference type="RuleBase" id="RU366003"/>
    </source>
</evidence>
<evidence type="ECO:0000256" key="4">
    <source>
        <dbReference type="ARBA" id="ARBA00022605"/>
    </source>
</evidence>
<dbReference type="PANTHER" id="PTHR21039:SF0">
    <property type="entry name" value="HISTIDINOL-PHOSPHATASE"/>
    <property type="match status" value="1"/>
</dbReference>
<evidence type="ECO:0000256" key="3">
    <source>
        <dbReference type="ARBA" id="ARBA00013085"/>
    </source>
</evidence>
<dbReference type="OrthoDB" id="9775255at2"/>
<dbReference type="RefSeq" id="WP_101301010.1">
    <property type="nucleotide sequence ID" value="NZ_CP025197.1"/>
</dbReference>
<dbReference type="InterPro" id="IPR003141">
    <property type="entry name" value="Pol/His_phosphatase_N"/>
</dbReference>
<evidence type="ECO:0000313" key="13">
    <source>
        <dbReference type="Proteomes" id="UP000239720"/>
    </source>
</evidence>
<dbReference type="EMBL" id="NEMB01000003">
    <property type="protein sequence ID" value="PQQ67455.1"/>
    <property type="molecule type" value="Genomic_DNA"/>
</dbReference>
<dbReference type="EC" id="3.1.3.15" evidence="3 8"/>
<evidence type="ECO:0000256" key="5">
    <source>
        <dbReference type="ARBA" id="ARBA00022801"/>
    </source>
</evidence>
<comment type="catalytic activity">
    <reaction evidence="7 8">
        <text>L-histidinol phosphate + H2O = L-histidinol + phosphate</text>
        <dbReference type="Rhea" id="RHEA:14465"/>
        <dbReference type="ChEBI" id="CHEBI:15377"/>
        <dbReference type="ChEBI" id="CHEBI:43474"/>
        <dbReference type="ChEBI" id="CHEBI:57699"/>
        <dbReference type="ChEBI" id="CHEBI:57980"/>
        <dbReference type="EC" id="3.1.3.15"/>
    </reaction>
</comment>
<dbReference type="KEGG" id="hsc:HVS_08170"/>
<feature type="domain" description="Polymerase/histidinol phosphatase N-terminal" evidence="9">
    <location>
        <begin position="2"/>
        <end position="84"/>
    </location>
</feature>
<dbReference type="PANTHER" id="PTHR21039">
    <property type="entry name" value="HISTIDINOL PHOSPHATASE-RELATED"/>
    <property type="match status" value="1"/>
</dbReference>
<keyword evidence="4 8" id="KW-0028">Amino-acid biosynthesis</keyword>
<name>A0A2K9EBK3_9FIRM</name>
<evidence type="ECO:0000313" key="10">
    <source>
        <dbReference type="EMBL" id="AUG57544.1"/>
    </source>
</evidence>
<dbReference type="InterPro" id="IPR004013">
    <property type="entry name" value="PHP_dom"/>
</dbReference>
<dbReference type="GO" id="GO:0005737">
    <property type="term" value="C:cytoplasm"/>
    <property type="evidence" value="ECO:0007669"/>
    <property type="project" value="TreeGrafter"/>
</dbReference>
<dbReference type="Proteomes" id="UP000233534">
    <property type="component" value="Chromosome"/>
</dbReference>
<dbReference type="InterPro" id="IPR016195">
    <property type="entry name" value="Pol/histidinol_Pase-like"/>
</dbReference>
<dbReference type="InterPro" id="IPR010140">
    <property type="entry name" value="Histidinol_P_phosphatase_HisJ"/>
</dbReference>
<accession>A0A2K9EBK3</accession>